<evidence type="ECO:0000256" key="6">
    <source>
        <dbReference type="ARBA" id="ARBA00023136"/>
    </source>
</evidence>
<accession>A0AAE0BRD4</accession>
<keyword evidence="6" id="KW-0472">Membrane</keyword>
<comment type="caution">
    <text evidence="7">The sequence shown here is derived from an EMBL/GenBank/DDBJ whole genome shotgun (WGS) entry which is preliminary data.</text>
</comment>
<dbReference type="AlphaFoldDB" id="A0AAE0BRD4"/>
<keyword evidence="3" id="KW-0812">Transmembrane</keyword>
<dbReference type="Gene3D" id="3.90.550.50">
    <property type="match status" value="1"/>
</dbReference>
<organism evidence="7 8">
    <name type="scientific">Cymbomonas tetramitiformis</name>
    <dbReference type="NCBI Taxonomy" id="36881"/>
    <lineage>
        <taxon>Eukaryota</taxon>
        <taxon>Viridiplantae</taxon>
        <taxon>Chlorophyta</taxon>
        <taxon>Pyramimonadophyceae</taxon>
        <taxon>Pyramimonadales</taxon>
        <taxon>Pyramimonadaceae</taxon>
        <taxon>Cymbomonas</taxon>
    </lineage>
</organism>
<name>A0AAE0BRD4_9CHLO</name>
<evidence type="ECO:0000256" key="1">
    <source>
        <dbReference type="ARBA" id="ARBA00004606"/>
    </source>
</evidence>
<keyword evidence="4" id="KW-0735">Signal-anchor</keyword>
<keyword evidence="8" id="KW-1185">Reference proteome</keyword>
<keyword evidence="5" id="KW-1133">Transmembrane helix</keyword>
<proteinExistence type="inferred from homology"/>
<dbReference type="PANTHER" id="PTHR23033:SF50">
    <property type="entry name" value="HEXOSYLTRANSFERASE"/>
    <property type="match status" value="1"/>
</dbReference>
<dbReference type="GO" id="GO:0016020">
    <property type="term" value="C:membrane"/>
    <property type="evidence" value="ECO:0007669"/>
    <property type="project" value="UniProtKB-SubCell"/>
</dbReference>
<evidence type="ECO:0000256" key="3">
    <source>
        <dbReference type="ARBA" id="ARBA00022692"/>
    </source>
</evidence>
<comment type="subcellular location">
    <subcellularLocation>
        <location evidence="1">Membrane</location>
        <topology evidence="1">Single-pass type II membrane protein</topology>
    </subcellularLocation>
</comment>
<evidence type="ECO:0000313" key="7">
    <source>
        <dbReference type="EMBL" id="KAK3240734.1"/>
    </source>
</evidence>
<sequence>MVTESKRKDYDQRERKAILVTLLVFVFLGGFSAGRVTVNPVLHAAMTTNSLKPSPPFSLPEGVSYYKGPRQERFKVTKEDILAAVPTATHRHMVVYTTGLTWREGLKTFVASNGTQLDALELHHSKYLFGAAEVQERVRELEVEFPGPPRSNISNSSIPRKHLEEAIALRPSPLEVWDTYPDEVPKQGYTPGDKRMIALVRMANASFAGKYKWMLYGDDDTYFFMSNILEELQGLDPDMPYLITDDVGGCCHIKWCAEPPNTCVLPHFSDTAKNVTSNSMCVLQEAVAPCTWEDYNNCRFGHVNSERWRAQMKKVLQSERCIARDLAELRRPMSSTIAFQHQNETDNFGLGGMLDTQDMYRKVSELCSSHPTSSSHNVSS</sequence>
<dbReference type="Proteomes" id="UP001190700">
    <property type="component" value="Unassembled WGS sequence"/>
</dbReference>
<dbReference type="PANTHER" id="PTHR23033">
    <property type="entry name" value="BETA1,3-GALACTOSYLTRANSFERASE"/>
    <property type="match status" value="1"/>
</dbReference>
<protein>
    <submittedName>
        <fullName evidence="7">Uncharacterized protein</fullName>
    </submittedName>
</protein>
<evidence type="ECO:0000256" key="2">
    <source>
        <dbReference type="ARBA" id="ARBA00006462"/>
    </source>
</evidence>
<reference evidence="7 8" key="1">
    <citation type="journal article" date="2015" name="Genome Biol. Evol.">
        <title>Comparative Genomics of a Bacterivorous Green Alga Reveals Evolutionary Causalities and Consequences of Phago-Mixotrophic Mode of Nutrition.</title>
        <authorList>
            <person name="Burns J.A."/>
            <person name="Paasch A."/>
            <person name="Narechania A."/>
            <person name="Kim E."/>
        </authorList>
    </citation>
    <scope>NUCLEOTIDE SEQUENCE [LARGE SCALE GENOMIC DNA]</scope>
    <source>
        <strain evidence="7 8">PLY_AMNH</strain>
    </source>
</reference>
<dbReference type="EMBL" id="LGRX02033563">
    <property type="protein sequence ID" value="KAK3240734.1"/>
    <property type="molecule type" value="Genomic_DNA"/>
</dbReference>
<evidence type="ECO:0000256" key="5">
    <source>
        <dbReference type="ARBA" id="ARBA00022989"/>
    </source>
</evidence>
<dbReference type="InterPro" id="IPR026050">
    <property type="entry name" value="C1GALT1/C1GALT1_chp1"/>
</dbReference>
<comment type="similarity">
    <text evidence="2">Belongs to the glycosyltransferase 31 family. Beta3-Gal-T subfamily.</text>
</comment>
<evidence type="ECO:0000256" key="4">
    <source>
        <dbReference type="ARBA" id="ARBA00022968"/>
    </source>
</evidence>
<evidence type="ECO:0000313" key="8">
    <source>
        <dbReference type="Proteomes" id="UP001190700"/>
    </source>
</evidence>
<gene>
    <name evidence="7" type="ORF">CYMTET_49443</name>
</gene>